<keyword evidence="1" id="KW-0808">Transferase</keyword>
<reference evidence="1 2" key="1">
    <citation type="submission" date="2024-06" db="EMBL/GenBank/DDBJ databases">
        <authorList>
            <person name="Li F."/>
        </authorList>
    </citation>
    <scope>NUCLEOTIDE SEQUENCE [LARGE SCALE GENOMIC DNA]</scope>
    <source>
        <strain evidence="1 2">GXAS 311</strain>
    </source>
</reference>
<keyword evidence="1" id="KW-0489">Methyltransferase</keyword>
<dbReference type="Proteomes" id="UP001548189">
    <property type="component" value="Unassembled WGS sequence"/>
</dbReference>
<dbReference type="Gene3D" id="3.40.50.150">
    <property type="entry name" value="Vaccinia Virus protein VP39"/>
    <property type="match status" value="1"/>
</dbReference>
<dbReference type="GO" id="GO:0032259">
    <property type="term" value="P:methylation"/>
    <property type="evidence" value="ECO:0007669"/>
    <property type="project" value="UniProtKB-KW"/>
</dbReference>
<dbReference type="Pfam" id="PF08241">
    <property type="entry name" value="Methyltransf_11"/>
    <property type="match status" value="1"/>
</dbReference>
<dbReference type="SUPFAM" id="SSF53335">
    <property type="entry name" value="S-adenosyl-L-methionine-dependent methyltransferases"/>
    <property type="match status" value="1"/>
</dbReference>
<evidence type="ECO:0000313" key="1">
    <source>
        <dbReference type="EMBL" id="MET1254670.1"/>
    </source>
</evidence>
<keyword evidence="2" id="KW-1185">Reference proteome</keyword>
<gene>
    <name evidence="1" type="ORF">ABVT43_05985</name>
</gene>
<accession>A0ABV2BRV1</accession>
<evidence type="ECO:0000313" key="2">
    <source>
        <dbReference type="Proteomes" id="UP001548189"/>
    </source>
</evidence>
<dbReference type="InterPro" id="IPR029063">
    <property type="entry name" value="SAM-dependent_MTases_sf"/>
</dbReference>
<protein>
    <submittedName>
        <fullName evidence="1">Methyltransferase domain-containing protein</fullName>
    </submittedName>
</protein>
<comment type="caution">
    <text evidence="1">The sequence shown here is derived from an EMBL/GenBank/DDBJ whole genome shotgun (WGS) entry which is preliminary data.</text>
</comment>
<name>A0ABV2BRV1_9GAMM</name>
<organism evidence="1 2">
    <name type="scientific">Aliikangiella maris</name>
    <dbReference type="NCBI Taxonomy" id="3162458"/>
    <lineage>
        <taxon>Bacteria</taxon>
        <taxon>Pseudomonadati</taxon>
        <taxon>Pseudomonadota</taxon>
        <taxon>Gammaproteobacteria</taxon>
        <taxon>Oceanospirillales</taxon>
        <taxon>Pleioneaceae</taxon>
        <taxon>Aliikangiella</taxon>
    </lineage>
</organism>
<dbReference type="EMBL" id="JBEVCJ010000005">
    <property type="protein sequence ID" value="MET1254670.1"/>
    <property type="molecule type" value="Genomic_DNA"/>
</dbReference>
<dbReference type="InterPro" id="IPR013216">
    <property type="entry name" value="Methyltransf_11"/>
</dbReference>
<sequence>MSDLGKESNHRDLSLKRIQLIAENLNPVLAQVFGYNALLYSDLAYQLSGDALRIKQQLVIGPQGNQLTVKCRFEELPVAADCIDLALLPAILQQSNNPHQILREVERVLIPEGVLVVIGRNPLSWYGIKHWFGQRRIDKLKKHKDISRTRLADWFRLLGLETESTINISMTNEKLQKSNAYPWVRRVVQLFCDYFCSYYIIVARKKVSTLTPIRPSWRRNKQLVPPRLAEPSVTSQVENWFKQLYKALK</sequence>
<proteinExistence type="predicted"/>
<dbReference type="GO" id="GO:0008168">
    <property type="term" value="F:methyltransferase activity"/>
    <property type="evidence" value="ECO:0007669"/>
    <property type="project" value="UniProtKB-KW"/>
</dbReference>